<dbReference type="SUPFAM" id="SSF88946">
    <property type="entry name" value="Sigma2 domain of RNA polymerase sigma factors"/>
    <property type="match status" value="1"/>
</dbReference>
<dbReference type="InterPro" id="IPR013325">
    <property type="entry name" value="RNA_pol_sigma_r2"/>
</dbReference>
<dbReference type="InterPro" id="IPR014284">
    <property type="entry name" value="RNA_pol_sigma-70_dom"/>
</dbReference>
<feature type="region of interest" description="Disordered" evidence="7">
    <location>
        <begin position="142"/>
        <end position="169"/>
    </location>
</feature>
<keyword evidence="4 6" id="KW-0238">DNA-binding</keyword>
<comment type="similarity">
    <text evidence="1 6">Belongs to the sigma-70 factor family. ECF subfamily.</text>
</comment>
<feature type="domain" description="RNA polymerase sigma factor 70 region 4 type 2" evidence="9">
    <location>
        <begin position="187"/>
        <end position="237"/>
    </location>
</feature>
<evidence type="ECO:0000313" key="11">
    <source>
        <dbReference type="Proteomes" id="UP001236369"/>
    </source>
</evidence>
<dbReference type="Gene3D" id="1.10.10.10">
    <property type="entry name" value="Winged helix-like DNA-binding domain superfamily/Winged helix DNA-binding domain"/>
    <property type="match status" value="1"/>
</dbReference>
<evidence type="ECO:0000256" key="7">
    <source>
        <dbReference type="SAM" id="MobiDB-lite"/>
    </source>
</evidence>
<comment type="caution">
    <text evidence="10">The sequence shown here is derived from an EMBL/GenBank/DDBJ whole genome shotgun (WGS) entry which is preliminary data.</text>
</comment>
<evidence type="ECO:0000259" key="8">
    <source>
        <dbReference type="Pfam" id="PF04542"/>
    </source>
</evidence>
<keyword evidence="5 6" id="KW-0804">Transcription</keyword>
<dbReference type="InterPro" id="IPR039425">
    <property type="entry name" value="RNA_pol_sigma-70-like"/>
</dbReference>
<dbReference type="EMBL" id="JAUSVV010000010">
    <property type="protein sequence ID" value="MDQ0444152.1"/>
    <property type="molecule type" value="Genomic_DNA"/>
</dbReference>
<dbReference type="InterPro" id="IPR036388">
    <property type="entry name" value="WH-like_DNA-bd_sf"/>
</dbReference>
<evidence type="ECO:0000256" key="6">
    <source>
        <dbReference type="RuleBase" id="RU000716"/>
    </source>
</evidence>
<accession>A0ABU0HP96</accession>
<evidence type="ECO:0000259" key="9">
    <source>
        <dbReference type="Pfam" id="PF08281"/>
    </source>
</evidence>
<sequence length="250" mass="26806">MRTGAWTTFGLPGWLAKAAMPPRAASGAALVLQAAIGGSWSGAGADRVGHRASRAAAEQPPDAGPPAASFRDVVLPHLDAAYTLARFLTRDADAADDIVQEAFLRAFRAFGGHRGGDARAWLLAIVRNCVRSWANARLRDRGRCEPLDDPAPADGPPDGETEARDFPDPDAVTPEAALLREGEAAFLRRVIETLPDDFREVLVLREFDDLSYREIAEITAAPIGTVMSRLARARTMLAASWRRLGGGDTP</sequence>
<evidence type="ECO:0000256" key="1">
    <source>
        <dbReference type="ARBA" id="ARBA00010641"/>
    </source>
</evidence>
<evidence type="ECO:0000256" key="4">
    <source>
        <dbReference type="ARBA" id="ARBA00023125"/>
    </source>
</evidence>
<evidence type="ECO:0000256" key="5">
    <source>
        <dbReference type="ARBA" id="ARBA00023163"/>
    </source>
</evidence>
<dbReference type="PANTHER" id="PTHR43133:SF25">
    <property type="entry name" value="RNA POLYMERASE SIGMA FACTOR RFAY-RELATED"/>
    <property type="match status" value="1"/>
</dbReference>
<dbReference type="InterPro" id="IPR000838">
    <property type="entry name" value="RNA_pol_sigma70_ECF_CS"/>
</dbReference>
<name>A0ABU0HP96_9HYPH</name>
<dbReference type="NCBIfam" id="TIGR02937">
    <property type="entry name" value="sigma70-ECF"/>
    <property type="match status" value="1"/>
</dbReference>
<feature type="region of interest" description="Disordered" evidence="7">
    <location>
        <begin position="49"/>
        <end position="68"/>
    </location>
</feature>
<keyword evidence="2 6" id="KW-0805">Transcription regulation</keyword>
<dbReference type="PANTHER" id="PTHR43133">
    <property type="entry name" value="RNA POLYMERASE ECF-TYPE SIGMA FACTO"/>
    <property type="match status" value="1"/>
</dbReference>
<dbReference type="Gene3D" id="1.10.1740.10">
    <property type="match status" value="1"/>
</dbReference>
<dbReference type="SUPFAM" id="SSF88659">
    <property type="entry name" value="Sigma3 and sigma4 domains of RNA polymerase sigma factors"/>
    <property type="match status" value="1"/>
</dbReference>
<dbReference type="RefSeq" id="WP_307442003.1">
    <property type="nucleotide sequence ID" value="NZ_JAUSVV010000010.1"/>
</dbReference>
<feature type="domain" description="RNA polymerase sigma-70 region 2" evidence="8">
    <location>
        <begin position="76"/>
        <end position="133"/>
    </location>
</feature>
<evidence type="ECO:0000313" key="10">
    <source>
        <dbReference type="EMBL" id="MDQ0444152.1"/>
    </source>
</evidence>
<evidence type="ECO:0000256" key="3">
    <source>
        <dbReference type="ARBA" id="ARBA00023082"/>
    </source>
</evidence>
<dbReference type="CDD" id="cd06171">
    <property type="entry name" value="Sigma70_r4"/>
    <property type="match status" value="1"/>
</dbReference>
<protein>
    <recommendedName>
        <fullName evidence="6">RNA polymerase sigma factor</fullName>
    </recommendedName>
</protein>
<dbReference type="InterPro" id="IPR007627">
    <property type="entry name" value="RNA_pol_sigma70_r2"/>
</dbReference>
<dbReference type="Pfam" id="PF04542">
    <property type="entry name" value="Sigma70_r2"/>
    <property type="match status" value="1"/>
</dbReference>
<reference evidence="10 11" key="1">
    <citation type="submission" date="2023-07" db="EMBL/GenBank/DDBJ databases">
        <title>Genomic Encyclopedia of Type Strains, Phase IV (KMG-IV): sequencing the most valuable type-strain genomes for metagenomic binning, comparative biology and taxonomic classification.</title>
        <authorList>
            <person name="Goeker M."/>
        </authorList>
    </citation>
    <scope>NUCLEOTIDE SEQUENCE [LARGE SCALE GENOMIC DNA]</scope>
    <source>
        <strain evidence="10 11">DSM 19562</strain>
    </source>
</reference>
<dbReference type="Pfam" id="PF08281">
    <property type="entry name" value="Sigma70_r4_2"/>
    <property type="match status" value="1"/>
</dbReference>
<dbReference type="Proteomes" id="UP001236369">
    <property type="component" value="Unassembled WGS sequence"/>
</dbReference>
<keyword evidence="3 6" id="KW-0731">Sigma factor</keyword>
<proteinExistence type="inferred from homology"/>
<dbReference type="InterPro" id="IPR013249">
    <property type="entry name" value="RNA_pol_sigma70_r4_t2"/>
</dbReference>
<gene>
    <name evidence="10" type="ORF">QO016_003662</name>
</gene>
<keyword evidence="11" id="KW-1185">Reference proteome</keyword>
<dbReference type="PROSITE" id="PS01063">
    <property type="entry name" value="SIGMA70_ECF"/>
    <property type="match status" value="1"/>
</dbReference>
<evidence type="ECO:0000256" key="2">
    <source>
        <dbReference type="ARBA" id="ARBA00023015"/>
    </source>
</evidence>
<dbReference type="InterPro" id="IPR013324">
    <property type="entry name" value="RNA_pol_sigma_r3/r4-like"/>
</dbReference>
<organism evidence="10 11">
    <name type="scientific">Methylobacterium persicinum</name>
    <dbReference type="NCBI Taxonomy" id="374426"/>
    <lineage>
        <taxon>Bacteria</taxon>
        <taxon>Pseudomonadati</taxon>
        <taxon>Pseudomonadota</taxon>
        <taxon>Alphaproteobacteria</taxon>
        <taxon>Hyphomicrobiales</taxon>
        <taxon>Methylobacteriaceae</taxon>
        <taxon>Methylobacterium</taxon>
    </lineage>
</organism>